<feature type="transmembrane region" description="Helical" evidence="1">
    <location>
        <begin position="117"/>
        <end position="135"/>
    </location>
</feature>
<comment type="caution">
    <text evidence="2">The sequence shown here is derived from an EMBL/GenBank/DDBJ whole genome shotgun (WGS) entry which is preliminary data.</text>
</comment>
<keyword evidence="3" id="KW-1185">Reference proteome</keyword>
<keyword evidence="1" id="KW-1133">Transmembrane helix</keyword>
<name>A0ABD3QHE9_9STRA</name>
<dbReference type="EMBL" id="JALLPJ020000175">
    <property type="protein sequence ID" value="KAL3799868.1"/>
    <property type="molecule type" value="Genomic_DNA"/>
</dbReference>
<sequence>MHCDTFYSQSCSRRLQTAAFSTIGTTLYDRGFGYGFASNRFGFSLCICGWNTWMQSRELSGQLSKPLRSAKLCLVVFMLNTTVASLVWGALIDGFPSHSLSYLLHNYTQSTPESEMMGLYLFSGSVLSFLPPFIFTCLNEIGLSMDLGLHLSICFLLVVCSFSCSLVTSRRLWTLPLCRSVSTEISVTSEIL</sequence>
<feature type="transmembrane region" description="Helical" evidence="1">
    <location>
        <begin position="72"/>
        <end position="92"/>
    </location>
</feature>
<dbReference type="Proteomes" id="UP001530400">
    <property type="component" value="Unassembled WGS sequence"/>
</dbReference>
<keyword evidence="1" id="KW-0472">Membrane</keyword>
<organism evidence="2 3">
    <name type="scientific">Cyclotella atomus</name>
    <dbReference type="NCBI Taxonomy" id="382360"/>
    <lineage>
        <taxon>Eukaryota</taxon>
        <taxon>Sar</taxon>
        <taxon>Stramenopiles</taxon>
        <taxon>Ochrophyta</taxon>
        <taxon>Bacillariophyta</taxon>
        <taxon>Coscinodiscophyceae</taxon>
        <taxon>Thalassiosirophycidae</taxon>
        <taxon>Stephanodiscales</taxon>
        <taxon>Stephanodiscaceae</taxon>
        <taxon>Cyclotella</taxon>
    </lineage>
</organism>
<feature type="transmembrane region" description="Helical" evidence="1">
    <location>
        <begin position="147"/>
        <end position="168"/>
    </location>
</feature>
<accession>A0ABD3QHE9</accession>
<gene>
    <name evidence="2" type="ORF">ACHAWO_009989</name>
</gene>
<evidence type="ECO:0000313" key="2">
    <source>
        <dbReference type="EMBL" id="KAL3799868.1"/>
    </source>
</evidence>
<reference evidence="2 3" key="1">
    <citation type="submission" date="2024-10" db="EMBL/GenBank/DDBJ databases">
        <title>Updated reference genomes for cyclostephanoid diatoms.</title>
        <authorList>
            <person name="Roberts W.R."/>
            <person name="Alverson A.J."/>
        </authorList>
    </citation>
    <scope>NUCLEOTIDE SEQUENCE [LARGE SCALE GENOMIC DNA]</scope>
    <source>
        <strain evidence="2 3">AJA010-31</strain>
    </source>
</reference>
<proteinExistence type="predicted"/>
<dbReference type="AlphaFoldDB" id="A0ABD3QHE9"/>
<protein>
    <submittedName>
        <fullName evidence="2">Uncharacterized protein</fullName>
    </submittedName>
</protein>
<evidence type="ECO:0000256" key="1">
    <source>
        <dbReference type="SAM" id="Phobius"/>
    </source>
</evidence>
<evidence type="ECO:0000313" key="3">
    <source>
        <dbReference type="Proteomes" id="UP001530400"/>
    </source>
</evidence>
<keyword evidence="1" id="KW-0812">Transmembrane</keyword>